<evidence type="ECO:0000256" key="10">
    <source>
        <dbReference type="ARBA" id="ARBA00023004"/>
    </source>
</evidence>
<keyword evidence="12" id="KW-0472">Membrane</keyword>
<evidence type="ECO:0000256" key="4">
    <source>
        <dbReference type="ARBA" id="ARBA00010617"/>
    </source>
</evidence>
<accession>A0ABQ8K0R6</accession>
<keyword evidence="15" id="KW-1185">Reference proteome</keyword>
<dbReference type="InterPro" id="IPR017972">
    <property type="entry name" value="Cyt_P450_CS"/>
</dbReference>
<dbReference type="InterPro" id="IPR036396">
    <property type="entry name" value="Cyt_P450_sf"/>
</dbReference>
<comment type="similarity">
    <text evidence="4 13">Belongs to the cytochrome P450 family.</text>
</comment>
<evidence type="ECO:0000313" key="14">
    <source>
        <dbReference type="EMBL" id="KAH9830259.1"/>
    </source>
</evidence>
<dbReference type="SUPFAM" id="SSF48264">
    <property type="entry name" value="Cytochrome P450"/>
    <property type="match status" value="1"/>
</dbReference>
<dbReference type="Pfam" id="PF00067">
    <property type="entry name" value="p450"/>
    <property type="match status" value="1"/>
</dbReference>
<keyword evidence="7 13" id="KW-0479">Metal-binding</keyword>
<dbReference type="Gene3D" id="1.10.630.10">
    <property type="entry name" value="Cytochrome P450"/>
    <property type="match status" value="1"/>
</dbReference>
<dbReference type="PRINTS" id="PR00463">
    <property type="entry name" value="EP450I"/>
</dbReference>
<evidence type="ECO:0000256" key="9">
    <source>
        <dbReference type="ARBA" id="ARBA00023002"/>
    </source>
</evidence>
<evidence type="ECO:0000256" key="6">
    <source>
        <dbReference type="ARBA" id="ARBA00022692"/>
    </source>
</evidence>
<evidence type="ECO:0000256" key="5">
    <source>
        <dbReference type="ARBA" id="ARBA00022617"/>
    </source>
</evidence>
<dbReference type="CDD" id="cd11065">
    <property type="entry name" value="CYP64-like"/>
    <property type="match status" value="1"/>
</dbReference>
<comment type="pathway">
    <text evidence="3">Secondary metabolite biosynthesis.</text>
</comment>
<evidence type="ECO:0000256" key="7">
    <source>
        <dbReference type="ARBA" id="ARBA00022723"/>
    </source>
</evidence>
<dbReference type="RefSeq" id="XP_047773581.1">
    <property type="nucleotide sequence ID" value="XM_047925887.1"/>
</dbReference>
<keyword evidence="5 13" id="KW-0349">Heme</keyword>
<dbReference type="Proteomes" id="UP000814176">
    <property type="component" value="Unassembled WGS sequence"/>
</dbReference>
<sequence>MVTVIDEWAKQHGPLVHIRLFGKSVIIISSSRIAQDLMENRAQNYSGRPDFIMASKAMQGGMMMPFIHANERFRRVRKLVTTELRPAAVSEYFHPIQTAEVHRLVQCITQSPERWSEYLSRAVGSILMTAVYDKPLRSGQDTEGAIKNVIKLNDDLINAIDGGQNYVDFLPFLQYIPNVPYKALASKYYNLAETTYRGLMEDARRNLQAGLPARGIAARLLQYQHETEADYREQYWALGSFYLAGSDTQSIMAHSLIMALALHPRVLARAQAEVDAVVGDERCPTFEDETRLPYLRATICEVLRWRPSGPTAIPHAVIDDDEYGGYFIPGGSMVIPNIWSMHMDERVFKDPAMFEPERYLNNPSLPLHAFGFGRRSCPGRRVGEHTLFLMLATIVWALDVRPKLDSSTGRPIPINSDRETGFASVGLLRARPFAVALTPRSEERSRLLAQIVEDGGL</sequence>
<dbReference type="InterPro" id="IPR050364">
    <property type="entry name" value="Cytochrome_P450_fung"/>
</dbReference>
<keyword evidence="10 13" id="KW-0408">Iron</keyword>
<comment type="subcellular location">
    <subcellularLocation>
        <location evidence="2">Membrane</location>
    </subcellularLocation>
</comment>
<proteinExistence type="inferred from homology"/>
<evidence type="ECO:0000256" key="12">
    <source>
        <dbReference type="ARBA" id="ARBA00023136"/>
    </source>
</evidence>
<organism evidence="14 15">
    <name type="scientific">Rhodofomes roseus</name>
    <dbReference type="NCBI Taxonomy" id="34475"/>
    <lineage>
        <taxon>Eukaryota</taxon>
        <taxon>Fungi</taxon>
        <taxon>Dikarya</taxon>
        <taxon>Basidiomycota</taxon>
        <taxon>Agaricomycotina</taxon>
        <taxon>Agaricomycetes</taxon>
        <taxon>Polyporales</taxon>
        <taxon>Rhodofomes</taxon>
    </lineage>
</organism>
<protein>
    <submittedName>
        <fullName evidence="14">Cytochrome P450</fullName>
    </submittedName>
</protein>
<evidence type="ECO:0000256" key="8">
    <source>
        <dbReference type="ARBA" id="ARBA00022989"/>
    </source>
</evidence>
<reference evidence="14 15" key="1">
    <citation type="journal article" date="2021" name="Environ. Microbiol.">
        <title>Gene family expansions and transcriptome signatures uncover fungal adaptations to wood decay.</title>
        <authorList>
            <person name="Hage H."/>
            <person name="Miyauchi S."/>
            <person name="Viragh M."/>
            <person name="Drula E."/>
            <person name="Min B."/>
            <person name="Chaduli D."/>
            <person name="Navarro D."/>
            <person name="Favel A."/>
            <person name="Norest M."/>
            <person name="Lesage-Meessen L."/>
            <person name="Balint B."/>
            <person name="Merenyi Z."/>
            <person name="de Eugenio L."/>
            <person name="Morin E."/>
            <person name="Martinez A.T."/>
            <person name="Baldrian P."/>
            <person name="Stursova M."/>
            <person name="Martinez M.J."/>
            <person name="Novotny C."/>
            <person name="Magnuson J.K."/>
            <person name="Spatafora J.W."/>
            <person name="Maurice S."/>
            <person name="Pangilinan J."/>
            <person name="Andreopoulos W."/>
            <person name="LaButti K."/>
            <person name="Hundley H."/>
            <person name="Na H."/>
            <person name="Kuo A."/>
            <person name="Barry K."/>
            <person name="Lipzen A."/>
            <person name="Henrissat B."/>
            <person name="Riley R."/>
            <person name="Ahrendt S."/>
            <person name="Nagy L.G."/>
            <person name="Grigoriev I.V."/>
            <person name="Martin F."/>
            <person name="Rosso M.N."/>
        </authorList>
    </citation>
    <scope>NUCLEOTIDE SEQUENCE [LARGE SCALE GENOMIC DNA]</scope>
    <source>
        <strain evidence="14 15">CIRM-BRFM 1785</strain>
    </source>
</reference>
<name>A0ABQ8K0R6_9APHY</name>
<keyword evidence="11 13" id="KW-0503">Monooxygenase</keyword>
<keyword evidence="9 13" id="KW-0560">Oxidoreductase</keyword>
<dbReference type="PANTHER" id="PTHR46300:SF2">
    <property type="entry name" value="CYTOCHROME P450 MONOOXYGENASE ALNH-RELATED"/>
    <property type="match status" value="1"/>
</dbReference>
<keyword evidence="8" id="KW-1133">Transmembrane helix</keyword>
<dbReference type="PROSITE" id="PS00086">
    <property type="entry name" value="CYTOCHROME_P450"/>
    <property type="match status" value="1"/>
</dbReference>
<evidence type="ECO:0000256" key="2">
    <source>
        <dbReference type="ARBA" id="ARBA00004370"/>
    </source>
</evidence>
<dbReference type="InterPro" id="IPR001128">
    <property type="entry name" value="Cyt_P450"/>
</dbReference>
<evidence type="ECO:0000256" key="11">
    <source>
        <dbReference type="ARBA" id="ARBA00023033"/>
    </source>
</evidence>
<comment type="caution">
    <text evidence="14">The sequence shown here is derived from an EMBL/GenBank/DDBJ whole genome shotgun (WGS) entry which is preliminary data.</text>
</comment>
<comment type="cofactor">
    <cofactor evidence="1">
        <name>heme</name>
        <dbReference type="ChEBI" id="CHEBI:30413"/>
    </cofactor>
</comment>
<evidence type="ECO:0000256" key="3">
    <source>
        <dbReference type="ARBA" id="ARBA00005179"/>
    </source>
</evidence>
<gene>
    <name evidence="14" type="ORF">C8Q71DRAFT_799433</name>
</gene>
<dbReference type="PANTHER" id="PTHR46300">
    <property type="entry name" value="P450, PUTATIVE (EUROFUNG)-RELATED-RELATED"/>
    <property type="match status" value="1"/>
</dbReference>
<keyword evidence="6" id="KW-0812">Transmembrane</keyword>
<evidence type="ECO:0000256" key="13">
    <source>
        <dbReference type="RuleBase" id="RU000461"/>
    </source>
</evidence>
<evidence type="ECO:0000313" key="15">
    <source>
        <dbReference type="Proteomes" id="UP000814176"/>
    </source>
</evidence>
<evidence type="ECO:0000256" key="1">
    <source>
        <dbReference type="ARBA" id="ARBA00001971"/>
    </source>
</evidence>
<dbReference type="EMBL" id="JADCUA010000032">
    <property type="protein sequence ID" value="KAH9830259.1"/>
    <property type="molecule type" value="Genomic_DNA"/>
</dbReference>
<dbReference type="GeneID" id="72006619"/>
<dbReference type="InterPro" id="IPR002401">
    <property type="entry name" value="Cyt_P450_E_grp-I"/>
</dbReference>